<feature type="region of interest" description="Disordered" evidence="1">
    <location>
        <begin position="103"/>
        <end position="147"/>
    </location>
</feature>
<protein>
    <submittedName>
        <fullName evidence="2">Uncharacterized protein</fullName>
    </submittedName>
</protein>
<sequence>MIKSKTRKIREKDPIAWIEMESYGDIDEIKQDLRELSERTGFRITRFETEKPQNIGNGNKIVKAYTDSFKEIPENRVPIVREWKKREIFWAQHVCNAGAKIEGENGCKEPTKNISKKEEKNKLSEQNDTEEINSKINEKEEQNLPPSSVKRIENLNFQILEELRKIRESLEDSEQNI</sequence>
<proteinExistence type="predicted"/>
<name>A0A133U965_9EURY</name>
<evidence type="ECO:0000313" key="2">
    <source>
        <dbReference type="EMBL" id="KXA90709.1"/>
    </source>
</evidence>
<feature type="compositionally biased region" description="Basic and acidic residues" evidence="1">
    <location>
        <begin position="132"/>
        <end position="142"/>
    </location>
</feature>
<dbReference type="EMBL" id="LHXL01000001">
    <property type="protein sequence ID" value="KXA90709.1"/>
    <property type="molecule type" value="Genomic_DNA"/>
</dbReference>
<gene>
    <name evidence="2" type="ORF">AKJ62_00030</name>
</gene>
<keyword evidence="3" id="KW-1185">Reference proteome</keyword>
<dbReference type="Proteomes" id="UP000070589">
    <property type="component" value="Unassembled WGS sequence"/>
</dbReference>
<comment type="caution">
    <text evidence="2">The sequence shown here is derived from an EMBL/GenBank/DDBJ whole genome shotgun (WGS) entry which is preliminary data.</text>
</comment>
<evidence type="ECO:0000313" key="3">
    <source>
        <dbReference type="Proteomes" id="UP000070589"/>
    </source>
</evidence>
<evidence type="ECO:0000256" key="1">
    <source>
        <dbReference type="SAM" id="MobiDB-lite"/>
    </source>
</evidence>
<organism evidence="2 3">
    <name type="scientific">candidate division MSBL1 archaeon SCGC-AAA259D14</name>
    <dbReference type="NCBI Taxonomy" id="1698261"/>
    <lineage>
        <taxon>Archaea</taxon>
        <taxon>Methanobacteriati</taxon>
        <taxon>Methanobacteriota</taxon>
        <taxon>candidate division MSBL1</taxon>
    </lineage>
</organism>
<reference evidence="2 3" key="1">
    <citation type="journal article" date="2016" name="Sci. Rep.">
        <title>Metabolic traits of an uncultured archaeal lineage -MSBL1- from brine pools of the Red Sea.</title>
        <authorList>
            <person name="Mwirichia R."/>
            <person name="Alam I."/>
            <person name="Rashid M."/>
            <person name="Vinu M."/>
            <person name="Ba-Alawi W."/>
            <person name="Anthony Kamau A."/>
            <person name="Kamanda Ngugi D."/>
            <person name="Goker M."/>
            <person name="Klenk H.P."/>
            <person name="Bajic V."/>
            <person name="Stingl U."/>
        </authorList>
    </citation>
    <scope>NUCLEOTIDE SEQUENCE [LARGE SCALE GENOMIC DNA]</scope>
    <source>
        <strain evidence="2">SCGC-AAA259D14</strain>
    </source>
</reference>
<feature type="compositionally biased region" description="Basic and acidic residues" evidence="1">
    <location>
        <begin position="103"/>
        <end position="125"/>
    </location>
</feature>
<dbReference type="AlphaFoldDB" id="A0A133U965"/>
<accession>A0A133U965</accession>